<protein>
    <submittedName>
        <fullName evidence="6">Uncharacterized protein</fullName>
    </submittedName>
</protein>
<evidence type="ECO:0000256" key="4">
    <source>
        <dbReference type="ARBA" id="ARBA00023136"/>
    </source>
</evidence>
<dbReference type="AlphaFoldDB" id="A0A1Q5SXQ6"/>
<dbReference type="InterPro" id="IPR027469">
    <property type="entry name" value="Cation_efflux_TMD_sf"/>
</dbReference>
<feature type="transmembrane region" description="Helical" evidence="5">
    <location>
        <begin position="27"/>
        <end position="49"/>
    </location>
</feature>
<evidence type="ECO:0000313" key="7">
    <source>
        <dbReference type="Proteomes" id="UP000186955"/>
    </source>
</evidence>
<evidence type="ECO:0000256" key="2">
    <source>
        <dbReference type="ARBA" id="ARBA00022692"/>
    </source>
</evidence>
<keyword evidence="3 5" id="KW-1133">Transmembrane helix</keyword>
<evidence type="ECO:0000256" key="3">
    <source>
        <dbReference type="ARBA" id="ARBA00022989"/>
    </source>
</evidence>
<evidence type="ECO:0000256" key="1">
    <source>
        <dbReference type="ARBA" id="ARBA00004141"/>
    </source>
</evidence>
<organism evidence="6 7">
    <name type="scientific">Penicillium subrubescens</name>
    <dbReference type="NCBI Taxonomy" id="1316194"/>
    <lineage>
        <taxon>Eukaryota</taxon>
        <taxon>Fungi</taxon>
        <taxon>Dikarya</taxon>
        <taxon>Ascomycota</taxon>
        <taxon>Pezizomycotina</taxon>
        <taxon>Eurotiomycetes</taxon>
        <taxon>Eurotiomycetidae</taxon>
        <taxon>Eurotiales</taxon>
        <taxon>Aspergillaceae</taxon>
        <taxon>Penicillium</taxon>
    </lineage>
</organism>
<accession>A0A1Q5SXQ6</accession>
<keyword evidence="4 5" id="KW-0472">Membrane</keyword>
<dbReference type="OrthoDB" id="78296at2759"/>
<sequence length="85" mass="9288">MAVSLVLVVESIHALASSSHELGKFEVAAIVAAACGFGIKLFLAVYCFIFRRHSSQVQMIWEDNRNDCFEYGFAIFTAAAGAKLK</sequence>
<evidence type="ECO:0000256" key="5">
    <source>
        <dbReference type="SAM" id="Phobius"/>
    </source>
</evidence>
<keyword evidence="7" id="KW-1185">Reference proteome</keyword>
<keyword evidence="2 5" id="KW-0812">Transmembrane</keyword>
<dbReference type="STRING" id="1316194.A0A1Q5SXQ6"/>
<dbReference type="GO" id="GO:0016020">
    <property type="term" value="C:membrane"/>
    <property type="evidence" value="ECO:0007669"/>
    <property type="project" value="UniProtKB-SubCell"/>
</dbReference>
<comment type="caution">
    <text evidence="6">The sequence shown here is derived from an EMBL/GenBank/DDBJ whole genome shotgun (WGS) entry which is preliminary data.</text>
</comment>
<dbReference type="SUPFAM" id="SSF161111">
    <property type="entry name" value="Cation efflux protein transmembrane domain-like"/>
    <property type="match status" value="1"/>
</dbReference>
<comment type="subcellular location">
    <subcellularLocation>
        <location evidence="1">Membrane</location>
        <topology evidence="1">Multi-pass membrane protein</topology>
    </subcellularLocation>
</comment>
<evidence type="ECO:0000313" key="6">
    <source>
        <dbReference type="EMBL" id="OKO92774.1"/>
    </source>
</evidence>
<dbReference type="Gene3D" id="1.20.1510.10">
    <property type="entry name" value="Cation efflux protein transmembrane domain"/>
    <property type="match status" value="1"/>
</dbReference>
<name>A0A1Q5SXQ6_9EURO</name>
<reference evidence="6 7" key="1">
    <citation type="submission" date="2016-10" db="EMBL/GenBank/DDBJ databases">
        <title>Genome sequence of the ascomycete fungus Penicillium subrubescens.</title>
        <authorList>
            <person name="De Vries R.P."/>
            <person name="Peng M."/>
            <person name="Dilokpimol A."/>
            <person name="Hilden K."/>
            <person name="Makela M.R."/>
            <person name="Grigoriev I."/>
            <person name="Riley R."/>
            <person name="Granchi Z."/>
        </authorList>
    </citation>
    <scope>NUCLEOTIDE SEQUENCE [LARGE SCALE GENOMIC DNA]</scope>
    <source>
        <strain evidence="6 7">CBS 132785</strain>
    </source>
</reference>
<gene>
    <name evidence="6" type="ORF">PENSUB_12759</name>
</gene>
<proteinExistence type="predicted"/>
<dbReference type="EMBL" id="MNBE01000740">
    <property type="protein sequence ID" value="OKO92774.1"/>
    <property type="molecule type" value="Genomic_DNA"/>
</dbReference>
<dbReference type="Proteomes" id="UP000186955">
    <property type="component" value="Unassembled WGS sequence"/>
</dbReference>